<keyword evidence="3" id="KW-1185">Reference proteome</keyword>
<dbReference type="Proteomes" id="UP000515121">
    <property type="component" value="Unplaced"/>
</dbReference>
<proteinExistence type="predicted"/>
<evidence type="ECO:0000313" key="4">
    <source>
        <dbReference type="RefSeq" id="XP_022765940.1"/>
    </source>
</evidence>
<protein>
    <submittedName>
        <fullName evidence="4">Uncharacterized protein At5g65660-like</fullName>
    </submittedName>
</protein>
<dbReference type="PANTHER" id="PTHR34291:SF7">
    <property type="entry name" value="PROTEIN, PUTATIVE-RELATED"/>
    <property type="match status" value="1"/>
</dbReference>
<name>A0A6P6AM99_DURZI</name>
<dbReference type="OrthoDB" id="1936969at2759"/>
<feature type="region of interest" description="Disordered" evidence="1">
    <location>
        <begin position="1"/>
        <end position="24"/>
    </location>
</feature>
<keyword evidence="2" id="KW-0472">Membrane</keyword>
<keyword evidence="2" id="KW-0812">Transmembrane</keyword>
<organism evidence="3 4">
    <name type="scientific">Durio zibethinus</name>
    <name type="common">Durian</name>
    <dbReference type="NCBI Taxonomy" id="66656"/>
    <lineage>
        <taxon>Eukaryota</taxon>
        <taxon>Viridiplantae</taxon>
        <taxon>Streptophyta</taxon>
        <taxon>Embryophyta</taxon>
        <taxon>Tracheophyta</taxon>
        <taxon>Spermatophyta</taxon>
        <taxon>Magnoliopsida</taxon>
        <taxon>eudicotyledons</taxon>
        <taxon>Gunneridae</taxon>
        <taxon>Pentapetalae</taxon>
        <taxon>rosids</taxon>
        <taxon>malvids</taxon>
        <taxon>Malvales</taxon>
        <taxon>Malvaceae</taxon>
        <taxon>Helicteroideae</taxon>
        <taxon>Durio</taxon>
    </lineage>
</organism>
<dbReference type="RefSeq" id="XP_022765940.1">
    <property type="nucleotide sequence ID" value="XM_022910205.1"/>
</dbReference>
<evidence type="ECO:0000256" key="2">
    <source>
        <dbReference type="SAM" id="Phobius"/>
    </source>
</evidence>
<gene>
    <name evidence="4" type="primary">LOC111310809</name>
</gene>
<evidence type="ECO:0000313" key="3">
    <source>
        <dbReference type="Proteomes" id="UP000515121"/>
    </source>
</evidence>
<dbReference type="KEGG" id="dzi:111310809"/>
<dbReference type="PANTHER" id="PTHR34291">
    <property type="entry name" value="HYDROXYPROLINE-RICH GLYCOPROTEIN FAMILY PROTEIN"/>
    <property type="match status" value="1"/>
</dbReference>
<sequence length="145" mass="16190">MVAENERQNKKKRTMENVESSSRPSIGFPLGLALLLILLLCISGALICYLNWKKIRALILQSSGHDQDNNNDIQSDINHSPDVQPASPVMKPRQKIVRQSLPVLMPGDQVPRFIAMACPCEPATMEKITITVQKPTALSEPFYYS</sequence>
<reference evidence="4" key="1">
    <citation type="submission" date="2025-08" db="UniProtKB">
        <authorList>
            <consortium name="RefSeq"/>
        </authorList>
    </citation>
    <scope>IDENTIFICATION</scope>
    <source>
        <tissue evidence="4">Fruit stalk</tissue>
    </source>
</reference>
<dbReference type="AlphaFoldDB" id="A0A6P6AM99"/>
<dbReference type="GeneID" id="111310809"/>
<feature type="transmembrane region" description="Helical" evidence="2">
    <location>
        <begin position="26"/>
        <end position="52"/>
    </location>
</feature>
<evidence type="ECO:0000256" key="1">
    <source>
        <dbReference type="SAM" id="MobiDB-lite"/>
    </source>
</evidence>
<accession>A0A6P6AM99</accession>
<dbReference type="InterPro" id="IPR037699">
    <property type="entry name" value="At5g65660-like"/>
</dbReference>
<keyword evidence="2" id="KW-1133">Transmembrane helix</keyword>